<protein>
    <submittedName>
        <fullName evidence="2">Uncharacterized protein</fullName>
    </submittedName>
</protein>
<evidence type="ECO:0000313" key="2">
    <source>
        <dbReference type="Ensembl" id="ENSPTRP00000076764.1"/>
    </source>
</evidence>
<reference evidence="2" key="2">
    <citation type="submission" date="2025-08" db="UniProtKB">
        <authorList>
            <consortium name="Ensembl"/>
        </authorList>
    </citation>
    <scope>IDENTIFICATION</scope>
</reference>
<keyword evidence="3" id="KW-1185">Reference proteome</keyword>
<dbReference type="AlphaFoldDB" id="A0A2I3SIC8"/>
<evidence type="ECO:0000313" key="3">
    <source>
        <dbReference type="Proteomes" id="UP000002277"/>
    </source>
</evidence>
<dbReference type="InParanoid" id="A0A2I3SIC8"/>
<accession>A0A2I3SIC8</accession>
<organism evidence="2 3">
    <name type="scientific">Pan troglodytes</name>
    <name type="common">Chimpanzee</name>
    <dbReference type="NCBI Taxonomy" id="9598"/>
    <lineage>
        <taxon>Eukaryota</taxon>
        <taxon>Metazoa</taxon>
        <taxon>Chordata</taxon>
        <taxon>Craniata</taxon>
        <taxon>Vertebrata</taxon>
        <taxon>Euteleostomi</taxon>
        <taxon>Mammalia</taxon>
        <taxon>Eutheria</taxon>
        <taxon>Euarchontoglires</taxon>
        <taxon>Primates</taxon>
        <taxon>Haplorrhini</taxon>
        <taxon>Catarrhini</taxon>
        <taxon>Hominidae</taxon>
        <taxon>Pan</taxon>
    </lineage>
</organism>
<dbReference type="Ensembl" id="ENSPTRT00000077090.1">
    <property type="protein sequence ID" value="ENSPTRP00000076764.1"/>
    <property type="gene ID" value="ENSPTRG00000047193.1"/>
</dbReference>
<name>A0A2I3SIC8_PANTR</name>
<reference evidence="2 3" key="1">
    <citation type="journal article" date="2005" name="Nature">
        <title>Initial sequence of the chimpanzee genome and comparison with the human genome.</title>
        <authorList>
            <consortium name="Chimpanzee sequencing and analysis consortium"/>
        </authorList>
    </citation>
    <scope>NUCLEOTIDE SEQUENCE [LARGE SCALE GENOMIC DNA]</scope>
</reference>
<dbReference type="Proteomes" id="UP000002277">
    <property type="component" value="Chromosome 10"/>
</dbReference>
<dbReference type="GeneTree" id="ENSGT00910000147005"/>
<sequence>MRGQTEEVVAARRSGPGSARWRLEGGSPKSPCCHFRRPNFFPIPEKVSEAWLAVLSMVSWVVLASWSMAGEGRERGQVRQGPGNHSARRLSLAWVSRGTCLGHCGQRALQRRGCAWAPAGMGRGVGGVLGLPASLQPHQTFLPRLCGLVHHLLSCRSGR</sequence>
<proteinExistence type="predicted"/>
<dbReference type="EMBL" id="AC194636">
    <property type="status" value="NOT_ANNOTATED_CDS"/>
    <property type="molecule type" value="Genomic_DNA"/>
</dbReference>
<evidence type="ECO:0000256" key="1">
    <source>
        <dbReference type="SAM" id="MobiDB-lite"/>
    </source>
</evidence>
<dbReference type="Bgee" id="ENSPTRG00000047193">
    <property type="expression patterns" value="Expressed in testis and 15 other cell types or tissues"/>
</dbReference>
<feature type="region of interest" description="Disordered" evidence="1">
    <location>
        <begin position="1"/>
        <end position="26"/>
    </location>
</feature>
<dbReference type="OMA" id="AGWRSPK"/>
<reference evidence="2" key="3">
    <citation type="submission" date="2025-09" db="UniProtKB">
        <authorList>
            <consortium name="Ensembl"/>
        </authorList>
    </citation>
    <scope>IDENTIFICATION</scope>
</reference>